<evidence type="ECO:0000256" key="2">
    <source>
        <dbReference type="ARBA" id="ARBA00022898"/>
    </source>
</evidence>
<dbReference type="SUPFAM" id="SSF53686">
    <property type="entry name" value="Tryptophan synthase beta subunit-like PLP-dependent enzymes"/>
    <property type="match status" value="1"/>
</dbReference>
<evidence type="ECO:0000313" key="4">
    <source>
        <dbReference type="EMBL" id="TKR33771.1"/>
    </source>
</evidence>
<dbReference type="InterPro" id="IPR036052">
    <property type="entry name" value="TrpB-like_PALP_sf"/>
</dbReference>
<dbReference type="PANTHER" id="PTHR42937:SF1">
    <property type="entry name" value="DIAMINOPROPIONATE AMMONIA-LYASE"/>
    <property type="match status" value="1"/>
</dbReference>
<comment type="caution">
    <text evidence="4">The sequence shown here is derived from an EMBL/GenBank/DDBJ whole genome shotgun (WGS) entry which is preliminary data.</text>
</comment>
<protein>
    <submittedName>
        <fullName evidence="4">Pyridoxal-phosphate dependent enzyme</fullName>
    </submittedName>
</protein>
<feature type="domain" description="Tryptophan synthase beta chain-like PALP" evidence="3">
    <location>
        <begin position="15"/>
        <end position="341"/>
    </location>
</feature>
<keyword evidence="2" id="KW-0663">Pyridoxal phosphate</keyword>
<comment type="cofactor">
    <cofactor evidence="1">
        <name>pyridoxal 5'-phosphate</name>
        <dbReference type="ChEBI" id="CHEBI:597326"/>
    </cofactor>
</comment>
<dbReference type="OrthoDB" id="34584at2"/>
<evidence type="ECO:0000313" key="5">
    <source>
        <dbReference type="Proteomes" id="UP000308707"/>
    </source>
</evidence>
<sequence length="347" mass="35996">MNNDFLSDPSMLWSDYRPTPLLDLPALGRLAGVARVFAKWEGVRPLGNFKSLGGMFAGLRMLARATGAASMDELQAACASAAKPPRLITASDGNHGLAVAAAARRAGAQASIYLPASVNRARADRIEAVGGGIVRIDGTYDEAVEEAAAAAARGEGLLVPDTSPDPDDVAVADVMAGYALMAREIRAQLRDELRERPSHLFVQAGVGTLAAAMAEGLRDAMREPRRIVVVEPATAACVARALDAGRPERLPGDLHTAAEMLACGLASASAVDILQRHEAMAIRVDDQRLRSATSALRDFGGLDSTPSGTAGLAGLLQVAADPASAESHALNADSRVLLIVSEAAVPP</sequence>
<keyword evidence="5" id="KW-1185">Reference proteome</keyword>
<dbReference type="PANTHER" id="PTHR42937">
    <property type="match status" value="1"/>
</dbReference>
<proteinExistence type="predicted"/>
<organism evidence="4 5">
    <name type="scientific">Luteimonas gilva</name>
    <dbReference type="NCBI Taxonomy" id="2572684"/>
    <lineage>
        <taxon>Bacteria</taxon>
        <taxon>Pseudomonadati</taxon>
        <taxon>Pseudomonadota</taxon>
        <taxon>Gammaproteobacteria</taxon>
        <taxon>Lysobacterales</taxon>
        <taxon>Lysobacteraceae</taxon>
        <taxon>Luteimonas</taxon>
    </lineage>
</organism>
<dbReference type="Gene3D" id="3.40.50.1100">
    <property type="match status" value="2"/>
</dbReference>
<gene>
    <name evidence="4" type="ORF">FCE95_05685</name>
</gene>
<dbReference type="InterPro" id="IPR001926">
    <property type="entry name" value="TrpB-like_PALP"/>
</dbReference>
<accession>A0A4U5JYF2</accession>
<dbReference type="RefSeq" id="WP_137265977.1">
    <property type="nucleotide sequence ID" value="NZ_SZUA01000001.1"/>
</dbReference>
<reference evidence="4 5" key="1">
    <citation type="submission" date="2019-04" db="EMBL/GenBank/DDBJ databases">
        <title>Reference strain of H23.</title>
        <authorList>
            <person name="Luo X."/>
        </authorList>
    </citation>
    <scope>NUCLEOTIDE SEQUENCE [LARGE SCALE GENOMIC DNA]</scope>
    <source>
        <strain evidence="4 5">H23</strain>
    </source>
</reference>
<evidence type="ECO:0000256" key="1">
    <source>
        <dbReference type="ARBA" id="ARBA00001933"/>
    </source>
</evidence>
<evidence type="ECO:0000259" key="3">
    <source>
        <dbReference type="Pfam" id="PF00291"/>
    </source>
</evidence>
<dbReference type="Proteomes" id="UP000308707">
    <property type="component" value="Unassembled WGS sequence"/>
</dbReference>
<dbReference type="AlphaFoldDB" id="A0A4U5JYF2"/>
<dbReference type="EMBL" id="SZUA01000001">
    <property type="protein sequence ID" value="TKR33771.1"/>
    <property type="molecule type" value="Genomic_DNA"/>
</dbReference>
<dbReference type="Pfam" id="PF00291">
    <property type="entry name" value="PALP"/>
    <property type="match status" value="1"/>
</dbReference>
<name>A0A4U5JYF2_9GAMM</name>